<evidence type="ECO:0000313" key="8">
    <source>
        <dbReference type="Proteomes" id="UP000254925"/>
    </source>
</evidence>
<dbReference type="InterPro" id="IPR012338">
    <property type="entry name" value="Beta-lactam/transpept-like"/>
</dbReference>
<comment type="subcellular location">
    <subcellularLocation>
        <location evidence="1">Membrane</location>
    </subcellularLocation>
</comment>
<dbReference type="Pfam" id="PF00905">
    <property type="entry name" value="Transpeptidase"/>
    <property type="match status" value="1"/>
</dbReference>
<dbReference type="SUPFAM" id="SSF56601">
    <property type="entry name" value="beta-lactamase/transpeptidase-like"/>
    <property type="match status" value="1"/>
</dbReference>
<dbReference type="EMBL" id="QQBB01000016">
    <property type="protein sequence ID" value="RDI52283.1"/>
    <property type="molecule type" value="Genomic_DNA"/>
</dbReference>
<feature type="transmembrane region" description="Helical" evidence="4">
    <location>
        <begin position="21"/>
        <end position="40"/>
    </location>
</feature>
<dbReference type="Pfam" id="PF03717">
    <property type="entry name" value="PBP_dimer"/>
    <property type="match status" value="1"/>
</dbReference>
<dbReference type="PANTHER" id="PTHR30627">
    <property type="entry name" value="PEPTIDOGLYCAN D,D-TRANSPEPTIDASE"/>
    <property type="match status" value="1"/>
</dbReference>
<dbReference type="InterPro" id="IPR036138">
    <property type="entry name" value="PBP_dimer_sf"/>
</dbReference>
<name>A0A370H7U0_9HYPH</name>
<keyword evidence="4" id="KW-0812">Transmembrane</keyword>
<sequence length="547" mass="59101">MARPLFKLAFERSPARIRLTALVLVGLFAAIAVRLVMFGFNPAEPRAASRGQAQTLRPDIVDRNGVLLAKDLKAFSVYAEPRRVVDVDEAAEGLAGMFEDLDLNDLRRKLTSGSGFAWIKRSIPPSTADRVWSLGLAGIHLRPEPIRIYPNGAAAAHILGAVDIDNKGLSGIEKWIDATLGTGSGELSRGQAPVQRDDRAVRLSIELRIQHLYAEHLRRAVETYGAVAAAGLVLDVTNGEVLALVSLPDFDPNDPGLALHPDRINRIHVGRYEMGSIYKALTTALALDTELFTLRSTFDVSRPLTIGSASIDDFRGKKRVLTLSESFIYSSNIAMGRMALTIGAPRLRAFLKTLGQFDRIRTELTESSAPIVPSRWSNVTTATVAFGHGIAVTPLQAAMAVAALVNGGDLITPTFIAGRGIDERLRAEAVISPATAKAMRDLMRLNVEAGSARRASLDPIRIGGKTGTSEKVVGGTYSKEKVMTFFVGVAPIDAPRFLFLTILDEPRGRPETFGFRTSGWNAAPVTRQVMGESLPLLGVHPWTATAQ</sequence>
<dbReference type="InterPro" id="IPR005311">
    <property type="entry name" value="PBP_dimer"/>
</dbReference>
<keyword evidence="2" id="KW-0121">Carboxypeptidase</keyword>
<dbReference type="InterPro" id="IPR001460">
    <property type="entry name" value="PCN-bd_Tpept"/>
</dbReference>
<feature type="domain" description="Penicillin-binding protein dimerisation" evidence="6">
    <location>
        <begin position="57"/>
        <end position="163"/>
    </location>
</feature>
<keyword evidence="3 4" id="KW-0472">Membrane</keyword>
<evidence type="ECO:0000256" key="2">
    <source>
        <dbReference type="ARBA" id="ARBA00022645"/>
    </source>
</evidence>
<dbReference type="PANTHER" id="PTHR30627:SF1">
    <property type="entry name" value="PEPTIDOGLYCAN D,D-TRANSPEPTIDASE FTSI"/>
    <property type="match status" value="1"/>
</dbReference>
<gene>
    <name evidence="7" type="ORF">DES45_11649</name>
</gene>
<organism evidence="7 8">
    <name type="scientific">Microvirga subterranea</name>
    <dbReference type="NCBI Taxonomy" id="186651"/>
    <lineage>
        <taxon>Bacteria</taxon>
        <taxon>Pseudomonadati</taxon>
        <taxon>Pseudomonadota</taxon>
        <taxon>Alphaproteobacteria</taxon>
        <taxon>Hyphomicrobiales</taxon>
        <taxon>Methylobacteriaceae</taxon>
        <taxon>Microvirga</taxon>
    </lineage>
</organism>
<comment type="caution">
    <text evidence="7">The sequence shown here is derived from an EMBL/GenBank/DDBJ whole genome shotgun (WGS) entry which is preliminary data.</text>
</comment>
<dbReference type="Gene3D" id="3.40.710.10">
    <property type="entry name" value="DD-peptidase/beta-lactamase superfamily"/>
    <property type="match status" value="1"/>
</dbReference>
<evidence type="ECO:0000256" key="3">
    <source>
        <dbReference type="ARBA" id="ARBA00023136"/>
    </source>
</evidence>
<dbReference type="Proteomes" id="UP000254925">
    <property type="component" value="Unassembled WGS sequence"/>
</dbReference>
<dbReference type="InterPro" id="IPR050515">
    <property type="entry name" value="Beta-lactam/transpept"/>
</dbReference>
<dbReference type="Gene3D" id="3.90.1310.10">
    <property type="entry name" value="Penicillin-binding protein 2a (Domain 2)"/>
    <property type="match status" value="1"/>
</dbReference>
<keyword evidence="4" id="KW-1133">Transmembrane helix</keyword>
<evidence type="ECO:0000256" key="1">
    <source>
        <dbReference type="ARBA" id="ARBA00004370"/>
    </source>
</evidence>
<dbReference type="OrthoDB" id="9789078at2"/>
<proteinExistence type="predicted"/>
<evidence type="ECO:0000259" key="6">
    <source>
        <dbReference type="Pfam" id="PF03717"/>
    </source>
</evidence>
<keyword evidence="2" id="KW-0645">Protease</keyword>
<dbReference type="AlphaFoldDB" id="A0A370H7U0"/>
<dbReference type="Gene3D" id="3.30.450.330">
    <property type="match status" value="1"/>
</dbReference>
<evidence type="ECO:0000256" key="4">
    <source>
        <dbReference type="SAM" id="Phobius"/>
    </source>
</evidence>
<dbReference type="GO" id="GO:0005886">
    <property type="term" value="C:plasma membrane"/>
    <property type="evidence" value="ECO:0007669"/>
    <property type="project" value="TreeGrafter"/>
</dbReference>
<evidence type="ECO:0000313" key="7">
    <source>
        <dbReference type="EMBL" id="RDI52283.1"/>
    </source>
</evidence>
<dbReference type="SUPFAM" id="SSF56519">
    <property type="entry name" value="Penicillin binding protein dimerisation domain"/>
    <property type="match status" value="1"/>
</dbReference>
<feature type="domain" description="Penicillin-binding protein transpeptidase" evidence="5">
    <location>
        <begin position="232"/>
        <end position="530"/>
    </location>
</feature>
<keyword evidence="2" id="KW-0378">Hydrolase</keyword>
<dbReference type="GO" id="GO:0008658">
    <property type="term" value="F:penicillin binding"/>
    <property type="evidence" value="ECO:0007669"/>
    <property type="project" value="InterPro"/>
</dbReference>
<protein>
    <submittedName>
        <fullName evidence="7">Peptidoglycan synthetase FtsI</fullName>
    </submittedName>
</protein>
<evidence type="ECO:0000259" key="5">
    <source>
        <dbReference type="Pfam" id="PF00905"/>
    </source>
</evidence>
<accession>A0A370H7U0</accession>
<dbReference type="RefSeq" id="WP_114773017.1">
    <property type="nucleotide sequence ID" value="NZ_QQBB01000016.1"/>
</dbReference>
<reference evidence="7 8" key="1">
    <citation type="submission" date="2018-07" db="EMBL/GenBank/DDBJ databases">
        <title>Genomic Encyclopedia of Type Strains, Phase IV (KMG-IV): sequencing the most valuable type-strain genomes for metagenomic binning, comparative biology and taxonomic classification.</title>
        <authorList>
            <person name="Goeker M."/>
        </authorList>
    </citation>
    <scope>NUCLEOTIDE SEQUENCE [LARGE SCALE GENOMIC DNA]</scope>
    <source>
        <strain evidence="7 8">DSM 14364</strain>
    </source>
</reference>
<dbReference type="GO" id="GO:0071555">
    <property type="term" value="P:cell wall organization"/>
    <property type="evidence" value="ECO:0007669"/>
    <property type="project" value="TreeGrafter"/>
</dbReference>
<dbReference type="GO" id="GO:0004180">
    <property type="term" value="F:carboxypeptidase activity"/>
    <property type="evidence" value="ECO:0007669"/>
    <property type="project" value="UniProtKB-KW"/>
</dbReference>
<keyword evidence="8" id="KW-1185">Reference proteome</keyword>